<organism evidence="2 3">
    <name type="scientific">Tribonema minus</name>
    <dbReference type="NCBI Taxonomy" id="303371"/>
    <lineage>
        <taxon>Eukaryota</taxon>
        <taxon>Sar</taxon>
        <taxon>Stramenopiles</taxon>
        <taxon>Ochrophyta</taxon>
        <taxon>PX clade</taxon>
        <taxon>Xanthophyceae</taxon>
        <taxon>Tribonematales</taxon>
        <taxon>Tribonemataceae</taxon>
        <taxon>Tribonema</taxon>
    </lineage>
</organism>
<protein>
    <submittedName>
        <fullName evidence="2">Uncharacterized protein</fullName>
    </submittedName>
</protein>
<dbReference type="AlphaFoldDB" id="A0A836CCU4"/>
<keyword evidence="1" id="KW-0175">Coiled coil</keyword>
<evidence type="ECO:0000256" key="1">
    <source>
        <dbReference type="SAM" id="Coils"/>
    </source>
</evidence>
<evidence type="ECO:0000313" key="3">
    <source>
        <dbReference type="Proteomes" id="UP000664859"/>
    </source>
</evidence>
<accession>A0A836CCU4</accession>
<keyword evidence="3" id="KW-1185">Reference proteome</keyword>
<reference evidence="2" key="1">
    <citation type="submission" date="2021-02" db="EMBL/GenBank/DDBJ databases">
        <title>First Annotated Genome of the Yellow-green Alga Tribonema minus.</title>
        <authorList>
            <person name="Mahan K.M."/>
        </authorList>
    </citation>
    <scope>NUCLEOTIDE SEQUENCE</scope>
    <source>
        <strain evidence="2">UTEX B ZZ1240</strain>
    </source>
</reference>
<name>A0A836CCU4_9STRA</name>
<gene>
    <name evidence="2" type="ORF">JKP88DRAFT_278668</name>
</gene>
<feature type="coiled-coil region" evidence="1">
    <location>
        <begin position="63"/>
        <end position="97"/>
    </location>
</feature>
<comment type="caution">
    <text evidence="2">The sequence shown here is derived from an EMBL/GenBank/DDBJ whole genome shotgun (WGS) entry which is preliminary data.</text>
</comment>
<proteinExistence type="predicted"/>
<sequence>MSAAFYGHFEVEEWARANGCPWDVEKVERARFGNFKASASLGASPPPPPAATDPAQLGREQRIQQLQGAIMEGRTARKELQQQVKALKKLLAATEAGKRAAEADSERSLAEQVRAQRLAVQQRSLHEGEQVRNAAATARLEAQLTAEAARTASVAVPAADAAGAVATTPVAGDREASSEAAGAAAAVAAAADGVAAAGAEAAGAAAAGAAAAEAAGAAAAGAPPPA</sequence>
<dbReference type="Proteomes" id="UP000664859">
    <property type="component" value="Unassembled WGS sequence"/>
</dbReference>
<dbReference type="EMBL" id="JAFCMP010000301">
    <property type="protein sequence ID" value="KAG5181690.1"/>
    <property type="molecule type" value="Genomic_DNA"/>
</dbReference>
<evidence type="ECO:0000313" key="2">
    <source>
        <dbReference type="EMBL" id="KAG5181690.1"/>
    </source>
</evidence>